<organism evidence="2 3">
    <name type="scientific">Mycoplasmopsis cynos</name>
    <dbReference type="NCBI Taxonomy" id="171284"/>
    <lineage>
        <taxon>Bacteria</taxon>
        <taxon>Bacillati</taxon>
        <taxon>Mycoplasmatota</taxon>
        <taxon>Mycoplasmoidales</taxon>
        <taxon>Metamycoplasmataceae</taxon>
        <taxon>Mycoplasmopsis</taxon>
    </lineage>
</organism>
<dbReference type="Proteomes" id="UP000289506">
    <property type="component" value="Plasmid 13"/>
</dbReference>
<geneLocation type="plasmid" evidence="2 3">
    <name>13</name>
</geneLocation>
<dbReference type="GO" id="GO:0016787">
    <property type="term" value="F:hydrolase activity"/>
    <property type="evidence" value="ECO:0007669"/>
    <property type="project" value="InterPro"/>
</dbReference>
<dbReference type="InterPro" id="IPR027417">
    <property type="entry name" value="P-loop_NTPase"/>
</dbReference>
<dbReference type="PANTHER" id="PTHR47396">
    <property type="entry name" value="TYPE I RESTRICTION ENZYME ECOKI R PROTEIN"/>
    <property type="match status" value="1"/>
</dbReference>
<feature type="domain" description="Helicase/UvrB N-terminal" evidence="1">
    <location>
        <begin position="2"/>
        <end position="201"/>
    </location>
</feature>
<dbReference type="GO" id="GO:0005524">
    <property type="term" value="F:ATP binding"/>
    <property type="evidence" value="ECO:0007669"/>
    <property type="project" value="InterPro"/>
</dbReference>
<dbReference type="REBASE" id="298548">
    <property type="entry name" value="Mcy10142ORF870P"/>
</dbReference>
<dbReference type="RefSeq" id="WP_129721014.1">
    <property type="nucleotide sequence ID" value="NZ_LR214986.1"/>
</dbReference>
<dbReference type="GO" id="GO:0003677">
    <property type="term" value="F:DNA binding"/>
    <property type="evidence" value="ECO:0007669"/>
    <property type="project" value="InterPro"/>
</dbReference>
<evidence type="ECO:0000313" key="3">
    <source>
        <dbReference type="Proteomes" id="UP000289506"/>
    </source>
</evidence>
<name>A0A449AJC7_9BACT</name>
<evidence type="ECO:0000313" key="2">
    <source>
        <dbReference type="EMBL" id="VEU65087.1"/>
    </source>
</evidence>
<dbReference type="AlphaFoldDB" id="A0A449AJC7"/>
<dbReference type="InterPro" id="IPR050742">
    <property type="entry name" value="Helicase_Restrict-Modif_Enz"/>
</dbReference>
<proteinExistence type="predicted"/>
<dbReference type="SUPFAM" id="SSF52540">
    <property type="entry name" value="P-loop containing nucleoside triphosphate hydrolases"/>
    <property type="match status" value="1"/>
</dbReference>
<dbReference type="GO" id="GO:0005829">
    <property type="term" value="C:cytosol"/>
    <property type="evidence" value="ECO:0007669"/>
    <property type="project" value="TreeGrafter"/>
</dbReference>
<evidence type="ECO:0000259" key="1">
    <source>
        <dbReference type="Pfam" id="PF04851"/>
    </source>
</evidence>
<keyword evidence="2" id="KW-0614">Plasmid</keyword>
<dbReference type="Gene3D" id="3.40.50.300">
    <property type="entry name" value="P-loop containing nucleotide triphosphate hydrolases"/>
    <property type="match status" value="2"/>
</dbReference>
<reference evidence="2 3" key="1">
    <citation type="submission" date="2019-01" db="EMBL/GenBank/DDBJ databases">
        <authorList>
            <consortium name="Pathogen Informatics"/>
        </authorList>
    </citation>
    <scope>NUCLEOTIDE SEQUENCE [LARGE SCALE GENOMIC DNA]</scope>
    <source>
        <strain evidence="2 3">NCTC10142</strain>
        <plasmid evidence="3">13</plasmid>
    </source>
</reference>
<protein>
    <submittedName>
        <fullName evidence="2">Type III restriction enzyme, res subunit</fullName>
    </submittedName>
</protein>
<sequence length="776" mass="91048">MNLTNSQSRVINALVNKTLNSIKSNIPDATYFKAPTGSGKTFMMLNYVDQLIEWSKLESDQKLVFVIVTLSSAELPKQMEESFKSYKDYLLNKDIQIERIESPSNISKNSKVEKNYQFFAKENHLYIMGGASFRKNSILSEQGSIESFLGEIRLNGYKLIYIRDEAHIGAEVKKTNQYEKNFEEKMQNSAHFIVKMTATPKTDHNLIELTEDELLNDRIQLLKNKKYYNKNIEDGSLLDNEVILQKACEEFKIIKEKYNDNIIEPGLVGINPAMLIQVDNDSSDKEKSLIFDQNIDLIIKTLEKNNLSWVKYFDQNNKDSNLRHKANYSLRDISKDSSPVDVIIFKVGPATGWNIPRACMLVQLRHISSSNLSIQTIGRIKRNPFPGFDFHETSIAKNYYLYSNVNIKEESSKSFILKEKFVSEEFISGSIELKYKNKLIDEEVYSAEILKELENKNHFNKEIFDQKCMSIKNQFKENGFIINESKTYGKSLFVSSKIYNLLELEIYNKKSLCQFRNYLTNKILEFIWNFYDMNLKEKINKHIFWFIFIKRFGDLLKETYNKQFQKEISQNSITYKLDQNNLLPAYMNDYGDFKNIIKSNEEFAYRDNLLEEVEFRLDSNSEKLFVKKLKDVIRINKNVKVWSKNPVNNGVNFQYITSELEVANSYPDFLIKSNDHFVYLEIKTYNNDIDEEKTKKLYQEYLNYIKQNKNNNIKLTLCICLVEQKKDEYNLYFAGASTITSLNEKLQETKSNSVKLHDKIKSDYYFSLNDILSWNK</sequence>
<dbReference type="Pfam" id="PF04851">
    <property type="entry name" value="ResIII"/>
    <property type="match status" value="1"/>
</dbReference>
<dbReference type="PANTHER" id="PTHR47396:SF1">
    <property type="entry name" value="ATP-DEPENDENT HELICASE IRC3-RELATED"/>
    <property type="match status" value="1"/>
</dbReference>
<gene>
    <name evidence="2" type="ORF">NCTC10142_00869</name>
</gene>
<dbReference type="EMBL" id="LR214986">
    <property type="protein sequence ID" value="VEU65087.1"/>
    <property type="molecule type" value="Genomic_DNA"/>
</dbReference>
<dbReference type="InterPro" id="IPR006935">
    <property type="entry name" value="Helicase/UvrB_N"/>
</dbReference>
<accession>A0A449AJC7</accession>